<protein>
    <submittedName>
        <fullName evidence="1">Lycopene cyclase</fullName>
    </submittedName>
</protein>
<evidence type="ECO:0000313" key="2">
    <source>
        <dbReference type="Proteomes" id="UP000290283"/>
    </source>
</evidence>
<dbReference type="InterPro" id="IPR036188">
    <property type="entry name" value="FAD/NAD-bd_sf"/>
</dbReference>
<sequence length="408" mass="48079">MFFVFWLNKFIQFFLQFVIFVKIFKVKYHYIFSGLGLSSLLVLHEMMQNNFLVGKSILIIEPETKDTNDRTWCFWEKGKGNWDPLVRKQWESAFFLTENHKKECLSEELRYKMLESQSFYSKIIPVLKDNKNIVFVKDKVCSFRDNGAEVFVNTPSQTFVSEYFFNAVSVIDAVTSQTKYPLLKQHFIGWFVKTKAPVFSPDSVHFMDFSVSQNENTRFMYVLPFSATEALVEYTLFSPNELKDNEYEKEIKNYILNKGALDFEVIAKERGVIPMTAYPFWKNNTQRILHIGTAGGWTKASTGYTFKNATKQAKRLVNTLQQDTVDFRNFKKSNRFLFYDTLFVSVLYQNNELGKEIFSEMFTKVAPDKILRFLDEESTFMEELEIIWACPKIPFLKALVKYFFFEVN</sequence>
<dbReference type="OrthoDB" id="24355at2"/>
<proteinExistence type="predicted"/>
<keyword evidence="2" id="KW-1185">Reference proteome</keyword>
<reference evidence="2" key="1">
    <citation type="submission" date="2019-01" db="EMBL/GenBank/DDBJ databases">
        <title>Cytophagaceae bacterium strain CAR-16.</title>
        <authorList>
            <person name="Chen W.-M."/>
        </authorList>
    </citation>
    <scope>NUCLEOTIDE SEQUENCE [LARGE SCALE GENOMIC DNA]</scope>
    <source>
        <strain evidence="2">LLJ-11</strain>
    </source>
</reference>
<evidence type="ECO:0000313" key="1">
    <source>
        <dbReference type="EMBL" id="RXR17898.1"/>
    </source>
</evidence>
<dbReference type="EMBL" id="SBKO01000004">
    <property type="protein sequence ID" value="RXR17898.1"/>
    <property type="molecule type" value="Genomic_DNA"/>
</dbReference>
<name>A0A4Q1K2Q0_9FLAO</name>
<organism evidence="1 2">
    <name type="scientific">Flavobacterium amnicola</name>
    <dbReference type="NCBI Taxonomy" id="2506422"/>
    <lineage>
        <taxon>Bacteria</taxon>
        <taxon>Pseudomonadati</taxon>
        <taxon>Bacteroidota</taxon>
        <taxon>Flavobacteriia</taxon>
        <taxon>Flavobacteriales</taxon>
        <taxon>Flavobacteriaceae</taxon>
        <taxon>Flavobacterium</taxon>
    </lineage>
</organism>
<dbReference type="Pfam" id="PF05834">
    <property type="entry name" value="Lycopene_cycl"/>
    <property type="match status" value="1"/>
</dbReference>
<gene>
    <name evidence="1" type="ORF">EQG63_09435</name>
</gene>
<dbReference type="Gene3D" id="3.50.50.60">
    <property type="entry name" value="FAD/NAD(P)-binding domain"/>
    <property type="match status" value="1"/>
</dbReference>
<dbReference type="AlphaFoldDB" id="A0A4Q1K2Q0"/>
<comment type="caution">
    <text evidence="1">The sequence shown here is derived from an EMBL/GenBank/DDBJ whole genome shotgun (WGS) entry which is preliminary data.</text>
</comment>
<accession>A0A4Q1K2Q0</accession>
<dbReference type="Proteomes" id="UP000290283">
    <property type="component" value="Unassembled WGS sequence"/>
</dbReference>